<proteinExistence type="inferred from homology"/>
<dbReference type="EMBL" id="RYZZ01000046">
    <property type="protein sequence ID" value="RUQ24806.1"/>
    <property type="molecule type" value="Genomic_DNA"/>
</dbReference>
<comment type="similarity">
    <text evidence="1">Belongs to the methylmalonyl-CoA epimerase family.</text>
</comment>
<dbReference type="Gene3D" id="3.10.180.10">
    <property type="entry name" value="2,3-Dihydroxybiphenyl 1,2-Dioxygenase, domain 1"/>
    <property type="match status" value="1"/>
</dbReference>
<dbReference type="Proteomes" id="UP000267430">
    <property type="component" value="Unassembled WGS sequence"/>
</dbReference>
<dbReference type="NCBIfam" id="TIGR03081">
    <property type="entry name" value="metmalonyl_epim"/>
    <property type="match status" value="1"/>
</dbReference>
<dbReference type="SUPFAM" id="SSF54593">
    <property type="entry name" value="Glyoxalase/Bleomycin resistance protein/Dihydroxybiphenyl dioxygenase"/>
    <property type="match status" value="1"/>
</dbReference>
<dbReference type="PANTHER" id="PTHR43048:SF3">
    <property type="entry name" value="METHYLMALONYL-COA EPIMERASE, MITOCHONDRIAL"/>
    <property type="match status" value="1"/>
</dbReference>
<reference evidence="4 5" key="1">
    <citation type="submission" date="2018-12" db="EMBL/GenBank/DDBJ databases">
        <title>Bacillus chawlae sp. nov., Bacillus glennii sp. nov., and Bacillus saganii sp. nov. Isolated from the Vehicle Assembly Building at Kennedy Space Center where the Viking Spacecraft were Assembled.</title>
        <authorList>
            <person name="Seuylemezian A."/>
            <person name="Vaishampayan P."/>
        </authorList>
    </citation>
    <scope>NUCLEOTIDE SEQUENCE [LARGE SCALE GENOMIC DNA]</scope>
    <source>
        <strain evidence="4 5">L5</strain>
    </source>
</reference>
<evidence type="ECO:0000259" key="3">
    <source>
        <dbReference type="PROSITE" id="PS51819"/>
    </source>
</evidence>
<dbReference type="PANTHER" id="PTHR43048">
    <property type="entry name" value="METHYLMALONYL-COA EPIMERASE"/>
    <property type="match status" value="1"/>
</dbReference>
<keyword evidence="2" id="KW-0479">Metal-binding</keyword>
<sequence length="140" mass="15561">MIKNIDHIGIAVSSLDEALPLYTDVFQLKLEGVETVESQGVRVAFVSAGNTMLELLEALSPDSPIAKFIEKRGQGIHHIALGVENIETRIQQIKEKGMKMIDEKSRIGAHHANVAFLHPKATAGILYEFCERNQTEEDHE</sequence>
<dbReference type="Pfam" id="PF13669">
    <property type="entry name" value="Glyoxalase_4"/>
    <property type="match status" value="1"/>
</dbReference>
<dbReference type="GO" id="GO:0004493">
    <property type="term" value="F:methylmalonyl-CoA epimerase activity"/>
    <property type="evidence" value="ECO:0007669"/>
    <property type="project" value="UniProtKB-EC"/>
</dbReference>
<comment type="caution">
    <text evidence="4">The sequence shown here is derived from an EMBL/GenBank/DDBJ whole genome shotgun (WGS) entry which is preliminary data.</text>
</comment>
<dbReference type="AlphaFoldDB" id="A0A3S0VUC8"/>
<dbReference type="InterPro" id="IPR051785">
    <property type="entry name" value="MMCE/EMCE_epimerase"/>
</dbReference>
<dbReference type="GO" id="GO:0046872">
    <property type="term" value="F:metal ion binding"/>
    <property type="evidence" value="ECO:0007669"/>
    <property type="project" value="UniProtKB-KW"/>
</dbReference>
<dbReference type="GO" id="GO:0046491">
    <property type="term" value="P:L-methylmalonyl-CoA metabolic process"/>
    <property type="evidence" value="ECO:0007669"/>
    <property type="project" value="TreeGrafter"/>
</dbReference>
<dbReference type="RefSeq" id="WP_126867215.1">
    <property type="nucleotide sequence ID" value="NZ_JAUSTX010000022.1"/>
</dbReference>
<dbReference type="InterPro" id="IPR029068">
    <property type="entry name" value="Glyas_Bleomycin-R_OHBP_Dase"/>
</dbReference>
<gene>
    <name evidence="4" type="primary">mce</name>
    <name evidence="4" type="ORF">ELQ35_21435</name>
</gene>
<dbReference type="InterPro" id="IPR037523">
    <property type="entry name" value="VOC_core"/>
</dbReference>
<keyword evidence="4" id="KW-0413">Isomerase</keyword>
<organism evidence="4 5">
    <name type="scientific">Peribacillus cavernae</name>
    <dbReference type="NCBI Taxonomy" id="1674310"/>
    <lineage>
        <taxon>Bacteria</taxon>
        <taxon>Bacillati</taxon>
        <taxon>Bacillota</taxon>
        <taxon>Bacilli</taxon>
        <taxon>Bacillales</taxon>
        <taxon>Bacillaceae</taxon>
        <taxon>Peribacillus</taxon>
    </lineage>
</organism>
<evidence type="ECO:0000313" key="4">
    <source>
        <dbReference type="EMBL" id="RUQ24806.1"/>
    </source>
</evidence>
<feature type="domain" description="VOC" evidence="3">
    <location>
        <begin position="4"/>
        <end position="132"/>
    </location>
</feature>
<dbReference type="PROSITE" id="PS51819">
    <property type="entry name" value="VOC"/>
    <property type="match status" value="1"/>
</dbReference>
<dbReference type="InterPro" id="IPR017515">
    <property type="entry name" value="MeMalonyl-CoA_epimerase"/>
</dbReference>
<evidence type="ECO:0000256" key="1">
    <source>
        <dbReference type="ARBA" id="ARBA00009308"/>
    </source>
</evidence>
<protein>
    <submittedName>
        <fullName evidence="4">Methylmalonyl-CoA epimerase</fullName>
        <ecNumber evidence="4">5.1.99.1</ecNumber>
    </submittedName>
</protein>
<keyword evidence="5" id="KW-1185">Reference proteome</keyword>
<dbReference type="OrthoDB" id="9788468at2"/>
<evidence type="ECO:0000313" key="5">
    <source>
        <dbReference type="Proteomes" id="UP000267430"/>
    </source>
</evidence>
<dbReference type="CDD" id="cd07249">
    <property type="entry name" value="MMCE"/>
    <property type="match status" value="1"/>
</dbReference>
<accession>A0A3S0VUC8</accession>
<name>A0A3S0VUC8_9BACI</name>
<evidence type="ECO:0000256" key="2">
    <source>
        <dbReference type="ARBA" id="ARBA00022723"/>
    </source>
</evidence>
<dbReference type="EC" id="5.1.99.1" evidence="4"/>